<name>A0AAN4W3T5_9BACT</name>
<gene>
    <name evidence="1" type="ORF">PEDI_49210</name>
</gene>
<sequence length="229" mass="26274">MSSCMVQELIDDYERPPYTPMVFIIHPTDHSNKRSAISCDIDPIEAPELKVYFHVSDFNNHFSPTNLRYKRISEHRYLLLWDPVEDGNLKGYQLLTQQEPVIDSLIMENAIEIDINPNEYPVNFQLRALNHFGRYSALSNTLTIEYLPLSTDTSTKSNVFLAPNPVAGHCRIYGDTPVDEIVIIDMMGNQSKRLVQSSKVDIKGIPTGIHQVIFYDKNKRVGTQKIIKY</sequence>
<dbReference type="Proteomes" id="UP001310022">
    <property type="component" value="Unassembled WGS sequence"/>
</dbReference>
<evidence type="ECO:0000313" key="2">
    <source>
        <dbReference type="Proteomes" id="UP001310022"/>
    </source>
</evidence>
<reference evidence="1 2" key="1">
    <citation type="submission" date="2021-12" db="EMBL/GenBank/DDBJ databases">
        <title>Genome sequencing of bacteria with rrn-lacking chromosome and rrn-plasmid.</title>
        <authorList>
            <person name="Anda M."/>
            <person name="Iwasaki W."/>
        </authorList>
    </citation>
    <scope>NUCLEOTIDE SEQUENCE [LARGE SCALE GENOMIC DNA]</scope>
    <source>
        <strain evidence="1 2">NBRC 15940</strain>
    </source>
</reference>
<proteinExistence type="predicted"/>
<dbReference type="EMBL" id="BQKE01000005">
    <property type="protein sequence ID" value="GJM64369.1"/>
    <property type="molecule type" value="Genomic_DNA"/>
</dbReference>
<dbReference type="NCBIfam" id="TIGR04183">
    <property type="entry name" value="Por_Secre_tail"/>
    <property type="match status" value="1"/>
</dbReference>
<dbReference type="AlphaFoldDB" id="A0AAN4W3T5"/>
<comment type="caution">
    <text evidence="1">The sequence shown here is derived from an EMBL/GenBank/DDBJ whole genome shotgun (WGS) entry which is preliminary data.</text>
</comment>
<evidence type="ECO:0008006" key="3">
    <source>
        <dbReference type="Google" id="ProtNLM"/>
    </source>
</evidence>
<keyword evidence="2" id="KW-1185">Reference proteome</keyword>
<organism evidence="1 2">
    <name type="scientific">Persicobacter diffluens</name>
    <dbReference type="NCBI Taxonomy" id="981"/>
    <lineage>
        <taxon>Bacteria</taxon>
        <taxon>Pseudomonadati</taxon>
        <taxon>Bacteroidota</taxon>
        <taxon>Cytophagia</taxon>
        <taxon>Cytophagales</taxon>
        <taxon>Persicobacteraceae</taxon>
        <taxon>Persicobacter</taxon>
    </lineage>
</organism>
<evidence type="ECO:0000313" key="1">
    <source>
        <dbReference type="EMBL" id="GJM64369.1"/>
    </source>
</evidence>
<accession>A0AAN4W3T5</accession>
<protein>
    <recommendedName>
        <fullName evidence="3">T9SS type A sorting domain-containing protein</fullName>
    </recommendedName>
</protein>
<dbReference type="InterPro" id="IPR026444">
    <property type="entry name" value="Secre_tail"/>
</dbReference>